<dbReference type="PANTHER" id="PTHR10545">
    <property type="entry name" value="DIAMINE N-ACETYLTRANSFERASE"/>
    <property type="match status" value="1"/>
</dbReference>
<evidence type="ECO:0000313" key="5">
    <source>
        <dbReference type="Proteomes" id="UP001595904"/>
    </source>
</evidence>
<dbReference type="RefSeq" id="WP_380599303.1">
    <property type="nucleotide sequence ID" value="NZ_JBHSDU010000003.1"/>
</dbReference>
<dbReference type="Gene3D" id="3.40.630.30">
    <property type="match status" value="1"/>
</dbReference>
<dbReference type="PANTHER" id="PTHR10545:SF42">
    <property type="entry name" value="ACETYLTRANSFERASE"/>
    <property type="match status" value="1"/>
</dbReference>
<evidence type="ECO:0000256" key="2">
    <source>
        <dbReference type="ARBA" id="ARBA00023315"/>
    </source>
</evidence>
<keyword evidence="5" id="KW-1185">Reference proteome</keyword>
<evidence type="ECO:0000256" key="1">
    <source>
        <dbReference type="ARBA" id="ARBA00022679"/>
    </source>
</evidence>
<dbReference type="EC" id="2.3.-.-" evidence="4"/>
<evidence type="ECO:0000313" key="4">
    <source>
        <dbReference type="EMBL" id="MFC4311189.1"/>
    </source>
</evidence>
<name>A0ABV8SXM2_9GAMM</name>
<dbReference type="InterPro" id="IPR051016">
    <property type="entry name" value="Diverse_Substrate_AcTransf"/>
</dbReference>
<sequence>MTTTAARVRPLQADDRARWDELWAGYLKFYQQTLPPSTTDLTWRRLMEGRELWGFAGLDDSGRMVGFVHYHFHLSTWSPVGYCYLEDLFVDPQGRGRHVGRSLIEAVYKAADERGSTRVYWHTENTNARAQILYNQIGTLTPFLQFRRPA</sequence>
<keyword evidence="2 4" id="KW-0012">Acyltransferase</keyword>
<organism evidence="4 5">
    <name type="scientific">Steroidobacter flavus</name>
    <dbReference type="NCBI Taxonomy" id="1842136"/>
    <lineage>
        <taxon>Bacteria</taxon>
        <taxon>Pseudomonadati</taxon>
        <taxon>Pseudomonadota</taxon>
        <taxon>Gammaproteobacteria</taxon>
        <taxon>Steroidobacterales</taxon>
        <taxon>Steroidobacteraceae</taxon>
        <taxon>Steroidobacter</taxon>
    </lineage>
</organism>
<reference evidence="5" key="1">
    <citation type="journal article" date="2019" name="Int. J. Syst. Evol. Microbiol.">
        <title>The Global Catalogue of Microorganisms (GCM) 10K type strain sequencing project: providing services to taxonomists for standard genome sequencing and annotation.</title>
        <authorList>
            <consortium name="The Broad Institute Genomics Platform"/>
            <consortium name="The Broad Institute Genome Sequencing Center for Infectious Disease"/>
            <person name="Wu L."/>
            <person name="Ma J."/>
        </authorList>
    </citation>
    <scope>NUCLEOTIDE SEQUENCE [LARGE SCALE GENOMIC DNA]</scope>
    <source>
        <strain evidence="5">CGMCC 1.10759</strain>
    </source>
</reference>
<gene>
    <name evidence="4" type="ORF">ACFPN2_18975</name>
</gene>
<dbReference type="InterPro" id="IPR016181">
    <property type="entry name" value="Acyl_CoA_acyltransferase"/>
</dbReference>
<dbReference type="GO" id="GO:0016746">
    <property type="term" value="F:acyltransferase activity"/>
    <property type="evidence" value="ECO:0007669"/>
    <property type="project" value="UniProtKB-KW"/>
</dbReference>
<dbReference type="EMBL" id="JBHSDU010000003">
    <property type="protein sequence ID" value="MFC4311189.1"/>
    <property type="molecule type" value="Genomic_DNA"/>
</dbReference>
<dbReference type="CDD" id="cd04301">
    <property type="entry name" value="NAT_SF"/>
    <property type="match status" value="1"/>
</dbReference>
<dbReference type="Proteomes" id="UP001595904">
    <property type="component" value="Unassembled WGS sequence"/>
</dbReference>
<evidence type="ECO:0000259" key="3">
    <source>
        <dbReference type="PROSITE" id="PS51186"/>
    </source>
</evidence>
<proteinExistence type="predicted"/>
<feature type="domain" description="N-acetyltransferase" evidence="3">
    <location>
        <begin position="6"/>
        <end position="150"/>
    </location>
</feature>
<keyword evidence="1 4" id="KW-0808">Transferase</keyword>
<dbReference type="InterPro" id="IPR000182">
    <property type="entry name" value="GNAT_dom"/>
</dbReference>
<dbReference type="SUPFAM" id="SSF55729">
    <property type="entry name" value="Acyl-CoA N-acyltransferases (Nat)"/>
    <property type="match status" value="1"/>
</dbReference>
<dbReference type="PROSITE" id="PS51186">
    <property type="entry name" value="GNAT"/>
    <property type="match status" value="1"/>
</dbReference>
<protein>
    <submittedName>
        <fullName evidence="4">GNAT family N-acetyltransferase</fullName>
        <ecNumber evidence="4">2.3.-.-</ecNumber>
    </submittedName>
</protein>
<comment type="caution">
    <text evidence="4">The sequence shown here is derived from an EMBL/GenBank/DDBJ whole genome shotgun (WGS) entry which is preliminary data.</text>
</comment>
<accession>A0ABV8SXM2</accession>
<dbReference type="Pfam" id="PF00583">
    <property type="entry name" value="Acetyltransf_1"/>
    <property type="match status" value="1"/>
</dbReference>